<keyword evidence="7 8" id="KW-0472">Membrane</keyword>
<evidence type="ECO:0000256" key="1">
    <source>
        <dbReference type="ARBA" id="ARBA00003321"/>
    </source>
</evidence>
<feature type="transmembrane region" description="Helical" evidence="8">
    <location>
        <begin position="79"/>
        <end position="100"/>
    </location>
</feature>
<keyword evidence="5 8" id="KW-0812">Transmembrane</keyword>
<dbReference type="Pfam" id="PF07690">
    <property type="entry name" value="MFS_1"/>
    <property type="match status" value="1"/>
</dbReference>
<feature type="transmembrane region" description="Helical" evidence="8">
    <location>
        <begin position="142"/>
        <end position="166"/>
    </location>
</feature>
<keyword evidence="4" id="KW-1003">Cell membrane</keyword>
<evidence type="ECO:0000256" key="2">
    <source>
        <dbReference type="ARBA" id="ARBA00004429"/>
    </source>
</evidence>
<protein>
    <submittedName>
        <fullName evidence="9">Sugar MFS transporter</fullName>
    </submittedName>
</protein>
<feature type="transmembrane region" description="Helical" evidence="8">
    <location>
        <begin position="395"/>
        <end position="412"/>
    </location>
</feature>
<dbReference type="InterPro" id="IPR050375">
    <property type="entry name" value="MFS_TsgA-like"/>
</dbReference>
<keyword evidence="6 8" id="KW-1133">Transmembrane helix</keyword>
<evidence type="ECO:0000256" key="6">
    <source>
        <dbReference type="ARBA" id="ARBA00022989"/>
    </source>
</evidence>
<feature type="transmembrane region" description="Helical" evidence="8">
    <location>
        <begin position="238"/>
        <end position="261"/>
    </location>
</feature>
<gene>
    <name evidence="9" type="ORF">IRJ18_14595</name>
</gene>
<evidence type="ECO:0000256" key="5">
    <source>
        <dbReference type="ARBA" id="ARBA00022692"/>
    </source>
</evidence>
<accession>A0ABR9XKR6</accession>
<dbReference type="PANTHER" id="PTHR43702:SF12">
    <property type="entry name" value="N-ACETYL GLUCOSAMINE TRANSPORTER NAGP"/>
    <property type="match status" value="1"/>
</dbReference>
<feature type="transmembrane region" description="Helical" evidence="8">
    <location>
        <begin position="195"/>
        <end position="217"/>
    </location>
</feature>
<feature type="transmembrane region" description="Helical" evidence="8">
    <location>
        <begin position="281"/>
        <end position="301"/>
    </location>
</feature>
<dbReference type="RefSeq" id="WP_194107057.1">
    <property type="nucleotide sequence ID" value="NZ_JADFFM010000002.1"/>
</dbReference>
<sequence length="425" mass="45726">MNDGNYSAPNINRSMIIIGALFFIFGFVTWLSSVLIPYLKIACQLNNFKAYLVVFSFYISYLIMAIPSAWVLKMTGFKNGMAIGLVLMAVGSMVFIPAAIYRTYGFFLTGLFIQGSGLAILQTAANPYVAILGPRESAAKRISFMGICNGVAGAMAPIILGSVILADSDGLQGRINAMPTLKKLAALDTLAQRVIMPYIIISIVLMILSVVIYFSGLPEVEAEEDEATGSANAHKTSIFQFPHLIVGVFTLFLYVGVEVIAGDSIVNYGASQGIALSTAKFFTACTLSGMLVGYIVGIICIPKYFTQENALKVSAILGIIFSVAALCTSGYISIMFIAFLGLANSLMWPSIWPLAITDLGRFTKLGSSLLIMAIGGGAVLPLLYGRLADKFTPHYAYCIVVPCYFVILYYAVYGHKLRTGGAIKI</sequence>
<feature type="transmembrane region" description="Helical" evidence="8">
    <location>
        <begin position="313"/>
        <end position="342"/>
    </location>
</feature>
<comment type="caution">
    <text evidence="9">The sequence shown here is derived from an EMBL/GenBank/DDBJ whole genome shotgun (WGS) entry which is preliminary data.</text>
</comment>
<organism evidence="9 10">
    <name type="scientific">Mucilaginibacter boryungensis</name>
    <dbReference type="NCBI Taxonomy" id="768480"/>
    <lineage>
        <taxon>Bacteria</taxon>
        <taxon>Pseudomonadati</taxon>
        <taxon>Bacteroidota</taxon>
        <taxon>Sphingobacteriia</taxon>
        <taxon>Sphingobacteriales</taxon>
        <taxon>Sphingobacteriaceae</taxon>
        <taxon>Mucilaginibacter</taxon>
    </lineage>
</organism>
<feature type="transmembrane region" description="Helical" evidence="8">
    <location>
        <begin position="16"/>
        <end position="38"/>
    </location>
</feature>
<dbReference type="PANTHER" id="PTHR43702">
    <property type="entry name" value="L-FUCOSE-PROTON SYMPORTER"/>
    <property type="match status" value="1"/>
</dbReference>
<comment type="similarity">
    <text evidence="3">Belongs to the major facilitator superfamily. FHS transporter (TC 2.A.1.7) family.</text>
</comment>
<dbReference type="InterPro" id="IPR036259">
    <property type="entry name" value="MFS_trans_sf"/>
</dbReference>
<comment type="function">
    <text evidence="1">Intake of glucose and galactose.</text>
</comment>
<dbReference type="Proteomes" id="UP000632774">
    <property type="component" value="Unassembled WGS sequence"/>
</dbReference>
<feature type="transmembrane region" description="Helical" evidence="8">
    <location>
        <begin position="362"/>
        <end position="383"/>
    </location>
</feature>
<evidence type="ECO:0000256" key="8">
    <source>
        <dbReference type="SAM" id="Phobius"/>
    </source>
</evidence>
<dbReference type="EMBL" id="JADFFM010000002">
    <property type="protein sequence ID" value="MBE9667600.1"/>
    <property type="molecule type" value="Genomic_DNA"/>
</dbReference>
<comment type="subcellular location">
    <subcellularLocation>
        <location evidence="2">Cell inner membrane</location>
        <topology evidence="2">Multi-pass membrane protein</topology>
    </subcellularLocation>
</comment>
<feature type="transmembrane region" description="Helical" evidence="8">
    <location>
        <begin position="106"/>
        <end position="130"/>
    </location>
</feature>
<dbReference type="CDD" id="cd17394">
    <property type="entry name" value="MFS_FucP_like"/>
    <property type="match status" value="1"/>
</dbReference>
<evidence type="ECO:0000313" key="10">
    <source>
        <dbReference type="Proteomes" id="UP000632774"/>
    </source>
</evidence>
<feature type="transmembrane region" description="Helical" evidence="8">
    <location>
        <begin position="50"/>
        <end position="72"/>
    </location>
</feature>
<evidence type="ECO:0000256" key="3">
    <source>
        <dbReference type="ARBA" id="ARBA00009120"/>
    </source>
</evidence>
<dbReference type="NCBIfam" id="TIGR01272">
    <property type="entry name" value="gluP"/>
    <property type="match status" value="1"/>
</dbReference>
<keyword evidence="10" id="KW-1185">Reference proteome</keyword>
<evidence type="ECO:0000313" key="9">
    <source>
        <dbReference type="EMBL" id="MBE9667600.1"/>
    </source>
</evidence>
<dbReference type="InterPro" id="IPR005964">
    <property type="entry name" value="Glc/Gal_transptr_bac"/>
</dbReference>
<reference evidence="9 10" key="1">
    <citation type="submission" date="2020-10" db="EMBL/GenBank/DDBJ databases">
        <title>Mucilaginibacter mali sp. nov., isolated from rhizosphere soil of apple orchard.</title>
        <authorList>
            <person name="Lee J.-S."/>
            <person name="Kim H.S."/>
            <person name="Kim J.-S."/>
        </authorList>
    </citation>
    <scope>NUCLEOTIDE SEQUENCE [LARGE SCALE GENOMIC DNA]</scope>
    <source>
        <strain evidence="9 10">KCTC 23157</strain>
    </source>
</reference>
<dbReference type="InterPro" id="IPR011701">
    <property type="entry name" value="MFS"/>
</dbReference>
<evidence type="ECO:0000256" key="7">
    <source>
        <dbReference type="ARBA" id="ARBA00023136"/>
    </source>
</evidence>
<name>A0ABR9XKR6_9SPHI</name>
<dbReference type="SUPFAM" id="SSF103473">
    <property type="entry name" value="MFS general substrate transporter"/>
    <property type="match status" value="1"/>
</dbReference>
<dbReference type="Gene3D" id="1.20.1250.20">
    <property type="entry name" value="MFS general substrate transporter like domains"/>
    <property type="match status" value="2"/>
</dbReference>
<evidence type="ECO:0000256" key="4">
    <source>
        <dbReference type="ARBA" id="ARBA00022475"/>
    </source>
</evidence>
<proteinExistence type="inferred from homology"/>